<feature type="transmembrane region" description="Helical" evidence="1">
    <location>
        <begin position="12"/>
        <end position="36"/>
    </location>
</feature>
<evidence type="ECO:0000313" key="3">
    <source>
        <dbReference type="Proteomes" id="UP000721045"/>
    </source>
</evidence>
<gene>
    <name evidence="2" type="ORF">HXO88_08360</name>
</gene>
<dbReference type="EMBL" id="JABZYP010000044">
    <property type="protein sequence ID" value="MBF1713719.1"/>
    <property type="molecule type" value="Genomic_DNA"/>
</dbReference>
<feature type="transmembrane region" description="Helical" evidence="1">
    <location>
        <begin position="165"/>
        <end position="185"/>
    </location>
</feature>
<name>A0A930WFG8_STRIT</name>
<keyword evidence="1" id="KW-0472">Membrane</keyword>
<evidence type="ECO:0000313" key="2">
    <source>
        <dbReference type="EMBL" id="MBF1713719.1"/>
    </source>
</evidence>
<accession>A0A930WFG8</accession>
<dbReference type="Proteomes" id="UP000721045">
    <property type="component" value="Unassembled WGS sequence"/>
</dbReference>
<sequence length="206" mass="23933">MGKLIELIFQRVYMAMIATAIFWLLTLSGGLFFGLAPAGSTLMTLFQQYRYDYKRYHWQEAWTVFKSNFVCANQIFYSFFIVEGVLFYGIFLLVQLPHQTILHILLAILDLVFLLVAPLSYAVYLKLQVYFELSYKNWFKLALIGPFLNVSAVLKVLLGTILLSIAGYYIPALLFFVFIGVWHFFISDVLEPIYQIVQSKLIMKEQ</sequence>
<organism evidence="2 3">
    <name type="scientific">Streptococcus intermedius</name>
    <dbReference type="NCBI Taxonomy" id="1338"/>
    <lineage>
        <taxon>Bacteria</taxon>
        <taxon>Bacillati</taxon>
        <taxon>Bacillota</taxon>
        <taxon>Bacilli</taxon>
        <taxon>Lactobacillales</taxon>
        <taxon>Streptococcaceae</taxon>
        <taxon>Streptococcus</taxon>
        <taxon>Streptococcus anginosus group</taxon>
    </lineage>
</organism>
<comment type="caution">
    <text evidence="2">The sequence shown here is derived from an EMBL/GenBank/DDBJ whole genome shotgun (WGS) entry which is preliminary data.</text>
</comment>
<dbReference type="RefSeq" id="WP_020998830.1">
    <property type="nucleotide sequence ID" value="NZ_JALGPR010000001.1"/>
</dbReference>
<dbReference type="InterPro" id="IPR006938">
    <property type="entry name" value="DUF624"/>
</dbReference>
<keyword evidence="1" id="KW-1133">Transmembrane helix</keyword>
<evidence type="ECO:0000256" key="1">
    <source>
        <dbReference type="SAM" id="Phobius"/>
    </source>
</evidence>
<feature type="transmembrane region" description="Helical" evidence="1">
    <location>
        <begin position="101"/>
        <end position="125"/>
    </location>
</feature>
<keyword evidence="1" id="KW-0812">Transmembrane</keyword>
<protein>
    <submittedName>
        <fullName evidence="2">DUF624 domain-containing protein</fullName>
    </submittedName>
</protein>
<dbReference type="Pfam" id="PF04854">
    <property type="entry name" value="DUF624"/>
    <property type="match status" value="1"/>
</dbReference>
<reference evidence="2" key="1">
    <citation type="submission" date="2020-04" db="EMBL/GenBank/DDBJ databases">
        <title>Deep metagenomics examines the oral microbiome during advanced dental caries in children, revealing novel taxa and co-occurrences with host molecules.</title>
        <authorList>
            <person name="Baker J.L."/>
            <person name="Morton J.T."/>
            <person name="Dinis M."/>
            <person name="Alvarez R."/>
            <person name="Tran N.C."/>
            <person name="Knight R."/>
            <person name="Edlund A."/>
        </authorList>
    </citation>
    <scope>NUCLEOTIDE SEQUENCE</scope>
    <source>
        <strain evidence="2">JCVI_23_bin.22</strain>
    </source>
</reference>
<feature type="transmembrane region" description="Helical" evidence="1">
    <location>
        <begin position="75"/>
        <end position="94"/>
    </location>
</feature>
<dbReference type="AlphaFoldDB" id="A0A930WFG8"/>
<proteinExistence type="predicted"/>
<feature type="transmembrane region" description="Helical" evidence="1">
    <location>
        <begin position="137"/>
        <end position="158"/>
    </location>
</feature>